<keyword evidence="2" id="KW-1185">Reference proteome</keyword>
<gene>
    <name evidence="1" type="ORF">AGR3A_Cc200011</name>
</gene>
<accession>A0A1S7P9C1</accession>
<protein>
    <submittedName>
        <fullName evidence="1">Uncharacterized protein</fullName>
    </submittedName>
</protein>
<reference evidence="2" key="1">
    <citation type="submission" date="2016-01" db="EMBL/GenBank/DDBJ databases">
        <authorList>
            <person name="Regsiter A."/>
            <person name="william w."/>
        </authorList>
    </citation>
    <scope>NUCLEOTIDE SEQUENCE [LARGE SCALE GENOMIC DNA]</scope>
    <source>
        <strain evidence="2">CFBP 6623</strain>
    </source>
</reference>
<organism evidence="1 2">
    <name type="scientific">Agrobacterium tomkonis CFBP 6623</name>
    <dbReference type="NCBI Taxonomy" id="1183432"/>
    <lineage>
        <taxon>Bacteria</taxon>
        <taxon>Pseudomonadati</taxon>
        <taxon>Pseudomonadota</taxon>
        <taxon>Alphaproteobacteria</taxon>
        <taxon>Hyphomicrobiales</taxon>
        <taxon>Rhizobiaceae</taxon>
        <taxon>Rhizobium/Agrobacterium group</taxon>
        <taxon>Agrobacterium</taxon>
        <taxon>Agrobacterium tumefaciens complex</taxon>
    </lineage>
</organism>
<dbReference type="Proteomes" id="UP000191988">
    <property type="component" value="Unassembled WGS sequence"/>
</dbReference>
<proteinExistence type="predicted"/>
<evidence type="ECO:0000313" key="2">
    <source>
        <dbReference type="Proteomes" id="UP000191988"/>
    </source>
</evidence>
<evidence type="ECO:0000313" key="1">
    <source>
        <dbReference type="EMBL" id="CUX17482.1"/>
    </source>
</evidence>
<dbReference type="EMBL" id="FBWK01000013">
    <property type="protein sequence ID" value="CUX17482.1"/>
    <property type="molecule type" value="Genomic_DNA"/>
</dbReference>
<dbReference type="AlphaFoldDB" id="A0A1S7P9C1"/>
<name>A0A1S7P9C1_9HYPH</name>
<sequence>MAEPYQSPVSTLERSGRIALDTGHGASHLFNSYIASVTAEAGCRADALKHVRTKPPGVFAVPVAGSCGAEIRTPRITLSLGQHSQELNH</sequence>